<dbReference type="InterPro" id="IPR031924">
    <property type="entry name" value="GH115"/>
</dbReference>
<reference evidence="5 6" key="1">
    <citation type="submission" date="2012-02" db="EMBL/GenBank/DDBJ databases">
        <title>The Genome Sequence of Bacteroides finegoldii CL09T03C10.</title>
        <authorList>
            <consortium name="The Broad Institute Genome Sequencing Platform"/>
            <person name="Earl A."/>
            <person name="Ward D."/>
            <person name="Feldgarden M."/>
            <person name="Gevers D."/>
            <person name="Zitomersky N.L."/>
            <person name="Coyne M.J."/>
            <person name="Comstock L.E."/>
            <person name="Young S.K."/>
            <person name="Zeng Q."/>
            <person name="Gargeya S."/>
            <person name="Fitzgerald M."/>
            <person name="Haas B."/>
            <person name="Abouelleil A."/>
            <person name="Alvarado L."/>
            <person name="Arachchi H.M."/>
            <person name="Berlin A."/>
            <person name="Chapman S.B."/>
            <person name="Gearin G."/>
            <person name="Goldberg J."/>
            <person name="Griggs A."/>
            <person name="Gujja S."/>
            <person name="Hansen M."/>
            <person name="Heiman D."/>
            <person name="Howarth C."/>
            <person name="Larimer J."/>
            <person name="Lui A."/>
            <person name="MacDonald P.J.P."/>
            <person name="McCowen C."/>
            <person name="Montmayeur A."/>
            <person name="Murphy C."/>
            <person name="Neiman D."/>
            <person name="Pearson M."/>
            <person name="Priest M."/>
            <person name="Roberts A."/>
            <person name="Saif S."/>
            <person name="Shea T."/>
            <person name="Sisk P."/>
            <person name="Stolte C."/>
            <person name="Sykes S."/>
            <person name="Wortman J."/>
            <person name="Nusbaum C."/>
            <person name="Birren B."/>
        </authorList>
    </citation>
    <scope>NUCLEOTIDE SEQUENCE [LARGE SCALE GENOMIC DNA]</scope>
    <source>
        <strain evidence="5 6">CL09T03C10</strain>
    </source>
</reference>
<dbReference type="Gene3D" id="3.30.379.10">
    <property type="entry name" value="Chitobiase/beta-hexosaminidase domain 2-like"/>
    <property type="match status" value="1"/>
</dbReference>
<dbReference type="Pfam" id="PF03648">
    <property type="entry name" value="Glyco_hydro_67N"/>
    <property type="match status" value="1"/>
</dbReference>
<evidence type="ECO:0000256" key="2">
    <source>
        <dbReference type="SAM" id="SignalP"/>
    </source>
</evidence>
<feature type="domain" description="Alpha glucuronidase N-terminal" evidence="3">
    <location>
        <begin position="46"/>
        <end position="154"/>
    </location>
</feature>
<evidence type="ECO:0000256" key="1">
    <source>
        <dbReference type="ARBA" id="ARBA00022801"/>
    </source>
</evidence>
<comment type="caution">
    <text evidence="5">The sequence shown here is derived from an EMBL/GenBank/DDBJ whole genome shotgun (WGS) entry which is preliminary data.</text>
</comment>
<accession>K5C8G3</accession>
<dbReference type="InterPro" id="IPR042301">
    <property type="entry name" value="GH115_sf"/>
</dbReference>
<dbReference type="InterPro" id="IPR041437">
    <property type="entry name" value="GH115_C"/>
</dbReference>
<protein>
    <recommendedName>
        <fullName evidence="7">Gylcosyl hydrolase 115 C-terminal domain-containing protein</fullName>
    </recommendedName>
</protein>
<dbReference type="HOGENOM" id="CLU_004852_0_0_10"/>
<dbReference type="RefSeq" id="WP_007767699.1">
    <property type="nucleotide sequence ID" value="NZ_AKBZ01000010.1"/>
</dbReference>
<dbReference type="InterPro" id="IPR029018">
    <property type="entry name" value="Hex-like_dom2"/>
</dbReference>
<evidence type="ECO:0000313" key="6">
    <source>
        <dbReference type="Proteomes" id="UP000007995"/>
    </source>
</evidence>
<dbReference type="SUPFAM" id="SSF55545">
    <property type="entry name" value="beta-N-acetylhexosaminidase-like domain"/>
    <property type="match status" value="1"/>
</dbReference>
<dbReference type="Proteomes" id="UP000007995">
    <property type="component" value="Unassembled WGS sequence"/>
</dbReference>
<evidence type="ECO:0000259" key="4">
    <source>
        <dbReference type="Pfam" id="PF17829"/>
    </source>
</evidence>
<evidence type="ECO:0000259" key="3">
    <source>
        <dbReference type="Pfam" id="PF03648"/>
    </source>
</evidence>
<feature type="domain" description="Gylcosyl hydrolase 115 C-terminal" evidence="4">
    <location>
        <begin position="672"/>
        <end position="840"/>
    </location>
</feature>
<keyword evidence="2" id="KW-0732">Signal</keyword>
<dbReference type="GO" id="GO:0045493">
    <property type="term" value="P:xylan catabolic process"/>
    <property type="evidence" value="ECO:0007669"/>
    <property type="project" value="InterPro"/>
</dbReference>
<evidence type="ECO:0008006" key="7">
    <source>
        <dbReference type="Google" id="ProtNLM"/>
    </source>
</evidence>
<feature type="signal peptide" evidence="2">
    <location>
        <begin position="1"/>
        <end position="22"/>
    </location>
</feature>
<dbReference type="Gene3D" id="2.60.120.1620">
    <property type="match status" value="1"/>
</dbReference>
<dbReference type="OrthoDB" id="8727830at2"/>
<sequence length="853" mass="97513">MNKKHLFLSCALLAVTALPALAIDHPGITSAQLDKTRFTLLQAGKPTPILMDAADQKGINIAVTNLTEDFRRVSGTQAEVLSTPRTNRFILVGSLESKYIKQLIKNGKLDAKQLQGKHEQYLITTVKAPFADVDEALVVVGSDRRGAIYGTYELSEQIGVSPWYWWADVPVEKQQNLAIERGNYTAGEPAVKYRGLFFNDEAPCLTNWVKHAFGTNYGGHEFYAKCFELILRLRGNFLWPAMWCWTFYADDPLNSKVADEMGVVMSTSHHEPMARNHQEWSRHRKEYGAWNYATNQKVIDQFFTEGIRRMKDTEDVVTIGMRGDGDGPMSEDADTRLLERIIENQRKIIARETGRPAKETPQVWALYKEVQDYYDKGLRVPDDVIMLLADDNWGNVRRLPNAEERKHPGGWGMYYHVDYVGTPRNSKWLNVTPIQNMWEQLSLTYEYGVDKLWVLNVGDLKPMEYPISLFMDMAWRPQKYTAETLLEHPYDFCKQAFGEEQAGEAARILNLYSKYNGRVTGEMLDAKTYNLETGEWKQVRDEYICLEAEALRQYNLLAEEYKDAYKQLILFPVQAMANLYDMYYSQAMNHALYKAGNPACNQWANRVEQTFKRDAALADDYNNVMSGGKWKHMMSQKHIGYKTWNDDFKEDTLPEIFRMDAAQANREGGYVFTAKDGMVAMEAEHYFSKQDAADAKWTTIPYMGRTLSGVTLMPRLPQADGASLTYKMHIPQNVKEVTIHVVVKSTLAFARTDGHRYTVVLDGGEPMEVNFNHNLNEKKENIYSIFYPTVGRRVVESKVTASLKSAEQNLHTLTLKPLDPGIVFEKIVVDCGGYKSAYLFGDESPYSRSVTDY</sequence>
<evidence type="ECO:0000313" key="5">
    <source>
        <dbReference type="EMBL" id="EKJ88879.1"/>
    </source>
</evidence>
<dbReference type="PANTHER" id="PTHR37842:SF2">
    <property type="entry name" value="GYLCOSYL HYDROLASE 115 C-TERMINAL DOMAIN-CONTAINING PROTEIN"/>
    <property type="match status" value="1"/>
</dbReference>
<dbReference type="Pfam" id="PF17829">
    <property type="entry name" value="GH115_C"/>
    <property type="match status" value="1"/>
</dbReference>
<dbReference type="EMBL" id="AGXW01000015">
    <property type="protein sequence ID" value="EKJ88879.1"/>
    <property type="molecule type" value="Genomic_DNA"/>
</dbReference>
<dbReference type="GO" id="GO:0046559">
    <property type="term" value="F:alpha-glucuronidase activity"/>
    <property type="evidence" value="ECO:0007669"/>
    <property type="project" value="InterPro"/>
</dbReference>
<feature type="chain" id="PRO_5003881896" description="Gylcosyl hydrolase 115 C-terminal domain-containing protein" evidence="2">
    <location>
        <begin position="23"/>
        <end position="853"/>
    </location>
</feature>
<organism evidence="5 6">
    <name type="scientific">Bacteroides finegoldii CL09T03C10</name>
    <dbReference type="NCBI Taxonomy" id="997888"/>
    <lineage>
        <taxon>Bacteria</taxon>
        <taxon>Pseudomonadati</taxon>
        <taxon>Bacteroidota</taxon>
        <taxon>Bacteroidia</taxon>
        <taxon>Bacteroidales</taxon>
        <taxon>Bacteroidaceae</taxon>
        <taxon>Bacteroides</taxon>
    </lineage>
</organism>
<dbReference type="PANTHER" id="PTHR37842">
    <property type="match status" value="1"/>
</dbReference>
<dbReference type="InterPro" id="IPR005154">
    <property type="entry name" value="Glyco_hydro_67_aGlcAse_N"/>
</dbReference>
<proteinExistence type="predicted"/>
<keyword evidence="1" id="KW-0378">Hydrolase</keyword>
<gene>
    <name evidence="5" type="ORF">HMPREF1057_04177</name>
</gene>
<dbReference type="Gene3D" id="3.20.20.520">
    <property type="entry name" value="Glycosyl hydrolase family 115"/>
    <property type="match status" value="1"/>
</dbReference>
<dbReference type="Gene3D" id="1.20.58.2150">
    <property type="match status" value="1"/>
</dbReference>
<name>K5C8G3_9BACE</name>
<dbReference type="Pfam" id="PF15979">
    <property type="entry name" value="Glyco_hydro_115"/>
    <property type="match status" value="1"/>
</dbReference>
<dbReference type="AlphaFoldDB" id="K5C8G3"/>